<dbReference type="Pfam" id="PF23544">
    <property type="entry name" value="AtuA_ferredoxin"/>
    <property type="match status" value="1"/>
</dbReference>
<proteinExistence type="predicted"/>
<name>A0A2D2AVC2_9CAUL</name>
<evidence type="ECO:0000259" key="2">
    <source>
        <dbReference type="Pfam" id="PF23544"/>
    </source>
</evidence>
<feature type="domain" description="Acyclic terpene utilisation N-terminal" evidence="1">
    <location>
        <begin position="6"/>
        <end position="452"/>
    </location>
</feature>
<dbReference type="InterPro" id="IPR056362">
    <property type="entry name" value="AtuA-like_ferredoxin_dom"/>
</dbReference>
<keyword evidence="4" id="KW-1185">Reference proteome</keyword>
<gene>
    <name evidence="3" type="ORF">CSW64_05780</name>
</gene>
<feature type="domain" description="AtuA-like ferredoxin-fold" evidence="2">
    <location>
        <begin position="492"/>
        <end position="594"/>
    </location>
</feature>
<dbReference type="Pfam" id="PF07287">
    <property type="entry name" value="AtuA"/>
    <property type="match status" value="1"/>
</dbReference>
<evidence type="ECO:0000313" key="3">
    <source>
        <dbReference type="EMBL" id="ATQ41954.1"/>
    </source>
</evidence>
<dbReference type="OrthoDB" id="9763456at2"/>
<dbReference type="KEGG" id="cmb:CSW64_05780"/>
<dbReference type="Proteomes" id="UP000228945">
    <property type="component" value="Chromosome"/>
</dbReference>
<dbReference type="PANTHER" id="PTHR47708">
    <property type="match status" value="1"/>
</dbReference>
<dbReference type="EMBL" id="CP024201">
    <property type="protein sequence ID" value="ATQ41954.1"/>
    <property type="molecule type" value="Genomic_DNA"/>
</dbReference>
<protein>
    <submittedName>
        <fullName evidence="3">Terpene utilization protein AtuA</fullName>
    </submittedName>
</protein>
<evidence type="ECO:0000259" key="1">
    <source>
        <dbReference type="Pfam" id="PF07287"/>
    </source>
</evidence>
<dbReference type="AlphaFoldDB" id="A0A2D2AVC2"/>
<dbReference type="PANTHER" id="PTHR47708:SF2">
    <property type="entry name" value="SI:CH73-132F6.5"/>
    <property type="match status" value="1"/>
</dbReference>
<reference evidence="3 4" key="1">
    <citation type="submission" date="2017-10" db="EMBL/GenBank/DDBJ databases">
        <title>Genome sequence of Caulobacter mirabilis FWC38.</title>
        <authorList>
            <person name="Fiebig A."/>
            <person name="Crosson S."/>
        </authorList>
    </citation>
    <scope>NUCLEOTIDE SEQUENCE [LARGE SCALE GENOMIC DNA]</scope>
    <source>
        <strain evidence="3 4">FWC 38</strain>
    </source>
</reference>
<dbReference type="InterPro" id="IPR010839">
    <property type="entry name" value="AtuA_N"/>
</dbReference>
<organism evidence="3 4">
    <name type="scientific">Caulobacter mirabilis</name>
    <dbReference type="NCBI Taxonomy" id="69666"/>
    <lineage>
        <taxon>Bacteria</taxon>
        <taxon>Pseudomonadati</taxon>
        <taxon>Pseudomonadota</taxon>
        <taxon>Alphaproteobacteria</taxon>
        <taxon>Caulobacterales</taxon>
        <taxon>Caulobacteraceae</taxon>
        <taxon>Caulobacter</taxon>
    </lineage>
</organism>
<sequence>MMAKVVRIGGAGGFLGDSSVAAPQLLRGGKLDYMILDYLAEATMSSLGQLRAARPDQGYARDFTDWVWKDNLRELKAQGVKIVTNAGGLNPRACRERMEKLAAEAGLSFRIAVVEGDDLAPRLDELKARGLSEMFTDAPFPDPAKVFSANAYFGAEPIAAALAAGVDMVITGRVVDSALTLGPLIHEFGWSLDDYDRLSAGSLAGHVIECGAQATGGLFTDWEQVPDWAHIGYPVIECHADGSFIVTKPAGTGGLVSPAAVAEQILYEVGDPQGYALPDVVCDFTALKVEQVGEHRVRVSGAKGYPPTDRYKVCVTWGDGFRFIGASPVVGRDAAAKGRRQSEALLERIGEMLRDRNLPPLRDSRIEILGAEASYGANARPQAQAVREVVCRIGAEHEDAAALGLMMREFASPTTSMSVGATGWFGGAPTITPVSRVFSILLPRQEVAATVSIGDQTLTIVPASPPEAFDRTKVVAPPVPADPADEGDLVAVPLIDVAWARSGDKGDAFNVGVIARRPELLSWIRKGLTEAVVQAWFAHEFEGAADPKVLRYELPGLDALNFHCIQALGGGQFSSLRLDPLAKGKAQQLLDIDIQVPRRLVA</sequence>
<accession>A0A2D2AVC2</accession>
<evidence type="ECO:0000313" key="4">
    <source>
        <dbReference type="Proteomes" id="UP000228945"/>
    </source>
</evidence>